<reference evidence="2" key="1">
    <citation type="journal article" date="2019" name="Sci. Rep.">
        <title>Draft genome of Tanacetum cinerariifolium, the natural source of mosquito coil.</title>
        <authorList>
            <person name="Yamashiro T."/>
            <person name="Shiraishi A."/>
            <person name="Satake H."/>
            <person name="Nakayama K."/>
        </authorList>
    </citation>
    <scope>NUCLEOTIDE SEQUENCE</scope>
</reference>
<dbReference type="PROSITE" id="PS50994">
    <property type="entry name" value="INTEGRASE"/>
    <property type="match status" value="1"/>
</dbReference>
<dbReference type="InterPro" id="IPR013103">
    <property type="entry name" value="RVT_2"/>
</dbReference>
<dbReference type="GO" id="GO:0015074">
    <property type="term" value="P:DNA integration"/>
    <property type="evidence" value="ECO:0007669"/>
    <property type="project" value="InterPro"/>
</dbReference>
<dbReference type="Pfam" id="PF07727">
    <property type="entry name" value="RVT_2"/>
    <property type="match status" value="1"/>
</dbReference>
<dbReference type="InterPro" id="IPR057670">
    <property type="entry name" value="SH3_retrovirus"/>
</dbReference>
<dbReference type="Pfam" id="PF22936">
    <property type="entry name" value="Pol_BBD"/>
    <property type="match status" value="1"/>
</dbReference>
<dbReference type="InterPro" id="IPR012337">
    <property type="entry name" value="RNaseH-like_sf"/>
</dbReference>
<dbReference type="SUPFAM" id="SSF53098">
    <property type="entry name" value="Ribonuclease H-like"/>
    <property type="match status" value="1"/>
</dbReference>
<accession>A0A6L2LV66</accession>
<sequence length="1176" mass="132602">MWHGNSLLYHEELSILRGRKSVPGINSRERGNGKKRTTLSSQIDLEFAQNKVVAKLPLLKQGDYDMWKLRIKQYFQVQDYALWDVIENGNSFNLVPRITANPEGTSTLTISVNTRMSSLCLKPYKQDSVKNKPDLETMSFDDLYNSFKIVEQKVKRTVVLSSSSGSPNMAFLSSPSSTNEVDTASIQVSVANTPVSIVSSPNNNANMNDETVYAFLANQPNGSQLVHENLEQIHEDDLEEMDLKWQLALLSMRARRECRSQRCQESWPRNQDSSIKTVIVEDTSSKAMVAIDGAAFTWSYMGDDEVPANMALMAFSDSDMIQKRVLKTVKKGSGQREVRLVWNHAIRVNHQNFSNSRRNFAPTAVLTKSGIVPISTARQSSSRVAAQGDRQAALRDTRIFDSGCSRRVTRNKSFLSEYQEYDGGFVAFAGSSKGGKITGKCKIRTGKLDFEDVYFMKELKFNLFSVSQMCDKKNSVLFTETECLVLSPDLSCLMKIKYCLRCDNGTEFKNYEMNQFCGIKGIKREFSNARTPQQNGVAKRKNMTLIKAARTMLADSLLPIPFWAKAPYELLIGRAPIISFMRPFGCPVTILNTLDHLEKFDGKADEGFLVSYSINSKAFRVYNSRTKKVEENLHVNFVENKPNVTGSGPEWLFNINSLTNSKNYQPVSAGNRTNGIAGSKIHSDVGQKGKEKVSDQEYILLPVLNTSLYVPSSNEEVESSPKDDAGKKSIVKPTCVKGGKIDDLGCLDQQMKSTDDSENTNSTNSFNTVSLTINTASDKDETFQRTYGEWNFLTPITVNAVGSSFSHPATLDDFSKMPNLEDTRIFNDAYDDRDEGTEADYNNLEIVISVSHIPSTRIYKDHPKEQIIGEVFAPVARIKEIRLFLAYASFMDFTVYQMDVKSAFLYGTIEEEVYVSQPPGFVDLQFPDKVRSLSTKFEQLMHNRFQMSSMRELTFFLGLKVGQRKDGIFLSQEKYVCDILKKFSFSSVKSASTPMETHKPLSKDLDGTGVGVHLYWSMIWSLMYLTSSRPDIMFAVCACSRFQVQPKFSHMHAVKRIFRYLKGHPTLGLWYPKDSPLELISYSDNDYAGVSLHRKSTTRGCQFLGSRLISWQCKKQTIVANSTTEAEYIVASSCCGQVVWLHQLLDYGYNFMQAKIHVDNESVICVVKNPVYHSKT</sequence>
<dbReference type="InterPro" id="IPR001584">
    <property type="entry name" value="Integrase_cat-core"/>
</dbReference>
<feature type="domain" description="Integrase catalytic" evidence="1">
    <location>
        <begin position="503"/>
        <end position="545"/>
    </location>
</feature>
<dbReference type="InterPro" id="IPR036397">
    <property type="entry name" value="RNaseH_sf"/>
</dbReference>
<dbReference type="GO" id="GO:0003676">
    <property type="term" value="F:nucleic acid binding"/>
    <property type="evidence" value="ECO:0007669"/>
    <property type="project" value="InterPro"/>
</dbReference>
<proteinExistence type="predicted"/>
<evidence type="ECO:0000259" key="1">
    <source>
        <dbReference type="PROSITE" id="PS50994"/>
    </source>
</evidence>
<dbReference type="InterPro" id="IPR054722">
    <property type="entry name" value="PolX-like_BBD"/>
</dbReference>
<dbReference type="PANTHER" id="PTHR11439:SF495">
    <property type="entry name" value="REVERSE TRANSCRIPTASE, RNA-DEPENDENT DNA POLYMERASE-RELATED"/>
    <property type="match status" value="1"/>
</dbReference>
<dbReference type="CDD" id="cd09272">
    <property type="entry name" value="RNase_HI_RT_Ty1"/>
    <property type="match status" value="1"/>
</dbReference>
<dbReference type="PANTHER" id="PTHR11439">
    <property type="entry name" value="GAG-POL-RELATED RETROTRANSPOSON"/>
    <property type="match status" value="1"/>
</dbReference>
<dbReference type="Pfam" id="PF25597">
    <property type="entry name" value="SH3_retrovirus"/>
    <property type="match status" value="1"/>
</dbReference>
<protein>
    <submittedName>
        <fullName evidence="2">Putative ribonuclease H-like domain-containing protein</fullName>
    </submittedName>
</protein>
<evidence type="ECO:0000313" key="2">
    <source>
        <dbReference type="EMBL" id="GEU65686.1"/>
    </source>
</evidence>
<dbReference type="Gene3D" id="3.30.420.10">
    <property type="entry name" value="Ribonuclease H-like superfamily/Ribonuclease H"/>
    <property type="match status" value="1"/>
</dbReference>
<comment type="caution">
    <text evidence="2">The sequence shown here is derived from an EMBL/GenBank/DDBJ whole genome shotgun (WGS) entry which is preliminary data.</text>
</comment>
<dbReference type="EMBL" id="BKCJ010005249">
    <property type="protein sequence ID" value="GEU65686.1"/>
    <property type="molecule type" value="Genomic_DNA"/>
</dbReference>
<dbReference type="AlphaFoldDB" id="A0A6L2LV66"/>
<organism evidence="2">
    <name type="scientific">Tanacetum cinerariifolium</name>
    <name type="common">Dalmatian daisy</name>
    <name type="synonym">Chrysanthemum cinerariifolium</name>
    <dbReference type="NCBI Taxonomy" id="118510"/>
    <lineage>
        <taxon>Eukaryota</taxon>
        <taxon>Viridiplantae</taxon>
        <taxon>Streptophyta</taxon>
        <taxon>Embryophyta</taxon>
        <taxon>Tracheophyta</taxon>
        <taxon>Spermatophyta</taxon>
        <taxon>Magnoliopsida</taxon>
        <taxon>eudicotyledons</taxon>
        <taxon>Gunneridae</taxon>
        <taxon>Pentapetalae</taxon>
        <taxon>asterids</taxon>
        <taxon>campanulids</taxon>
        <taxon>Asterales</taxon>
        <taxon>Asteraceae</taxon>
        <taxon>Asteroideae</taxon>
        <taxon>Anthemideae</taxon>
        <taxon>Anthemidinae</taxon>
        <taxon>Tanacetum</taxon>
    </lineage>
</organism>
<gene>
    <name evidence="2" type="ORF">Tci_037664</name>
</gene>
<name>A0A6L2LV66_TANCI</name>